<dbReference type="Pfam" id="PF19580">
    <property type="entry name" value="Exo_endo_phos_3"/>
    <property type="match status" value="1"/>
</dbReference>
<dbReference type="KEGG" id="mgod:E7746_12115"/>
<gene>
    <name evidence="2" type="ORF">E7746_12115</name>
</gene>
<keyword evidence="2" id="KW-0269">Exonuclease</keyword>
<keyword evidence="2" id="KW-0378">Hydrolase</keyword>
<sequence length="326" mass="36832">MGVAFYNLENLFDTINANGKYDLEFSPQGARKWDSDKYWKKVNNLARAISAMATPETPLGPAIIGISEVENRSVVEDLVKAVDNRLAEEGRDPWGLQIVHHESPDLRGIDVALLYNPLYFAVENVTAHTLVIPDNPDFRTRDQLCVTGSLLDKPMSFIVNHWPSRLGGQDESSYLREAAGELSKHIADSLWTVNPDQGVIVMGDLNDDPFDKSCAKSLGAVRDMKKAKPHGFYNPFWRVIDHGVGTLSYRGKWNLFDQIILSGNLVDGEDVGLQYWKCTVFNKRFLRTPSGQYKDTPLRTYSRGEFLNGYSDHFPTEIFLLREVTE</sequence>
<proteinExistence type="predicted"/>
<evidence type="ECO:0000313" key="2">
    <source>
        <dbReference type="EMBL" id="QCD37102.1"/>
    </source>
</evidence>
<dbReference type="OrthoDB" id="9802724at2"/>
<dbReference type="SUPFAM" id="SSF56219">
    <property type="entry name" value="DNase I-like"/>
    <property type="match status" value="1"/>
</dbReference>
<dbReference type="AlphaFoldDB" id="A0A4P7VRX4"/>
<keyword evidence="2" id="KW-0540">Nuclease</keyword>
<dbReference type="Gene3D" id="3.60.10.10">
    <property type="entry name" value="Endonuclease/exonuclease/phosphatase"/>
    <property type="match status" value="1"/>
</dbReference>
<protein>
    <submittedName>
        <fullName evidence="2">Endonuclease/exonuclease/phosphatase family protein</fullName>
    </submittedName>
</protein>
<keyword evidence="3" id="KW-1185">Reference proteome</keyword>
<feature type="domain" description="Endonuclease/exonuclease/phosphatase" evidence="1">
    <location>
        <begin position="3"/>
        <end position="320"/>
    </location>
</feature>
<dbReference type="PANTHER" id="PTHR42834:SF1">
    <property type="entry name" value="ENDONUCLEASE_EXONUCLEASE_PHOSPHATASE FAMILY PROTEIN (AFU_ORTHOLOGUE AFUA_3G09210)"/>
    <property type="match status" value="1"/>
</dbReference>
<evidence type="ECO:0000259" key="1">
    <source>
        <dbReference type="Pfam" id="PF19580"/>
    </source>
</evidence>
<dbReference type="GO" id="GO:0004519">
    <property type="term" value="F:endonuclease activity"/>
    <property type="evidence" value="ECO:0007669"/>
    <property type="project" value="UniProtKB-KW"/>
</dbReference>
<dbReference type="GO" id="GO:0004527">
    <property type="term" value="F:exonuclease activity"/>
    <property type="evidence" value="ECO:0007669"/>
    <property type="project" value="UniProtKB-KW"/>
</dbReference>
<reference evidence="2 3" key="1">
    <citation type="submission" date="2019-02" db="EMBL/GenBank/DDBJ databases">
        <title>Isolation and identification of novel species under the genus Muribaculum.</title>
        <authorList>
            <person name="Miyake S."/>
            <person name="Ding Y."/>
            <person name="Low A."/>
            <person name="Soh M."/>
            <person name="Seedorf H."/>
        </authorList>
    </citation>
    <scope>NUCLEOTIDE SEQUENCE [LARGE SCALE GENOMIC DNA]</scope>
    <source>
        <strain evidence="2 3">TLL-A4</strain>
    </source>
</reference>
<dbReference type="Proteomes" id="UP000297031">
    <property type="component" value="Chromosome"/>
</dbReference>
<name>A0A4P7VRX4_9BACT</name>
<keyword evidence="2" id="KW-0255">Endonuclease</keyword>
<organism evidence="2 3">
    <name type="scientific">Muribaculum gordoncarteri</name>
    <dbReference type="NCBI Taxonomy" id="2530390"/>
    <lineage>
        <taxon>Bacteria</taxon>
        <taxon>Pseudomonadati</taxon>
        <taxon>Bacteroidota</taxon>
        <taxon>Bacteroidia</taxon>
        <taxon>Bacteroidales</taxon>
        <taxon>Muribaculaceae</taxon>
        <taxon>Muribaculum</taxon>
    </lineage>
</organism>
<dbReference type="PANTHER" id="PTHR42834">
    <property type="entry name" value="ENDONUCLEASE/EXONUCLEASE/PHOSPHATASE FAMILY PROTEIN (AFU_ORTHOLOGUE AFUA_3G09210)"/>
    <property type="match status" value="1"/>
</dbReference>
<evidence type="ECO:0000313" key="3">
    <source>
        <dbReference type="Proteomes" id="UP000297031"/>
    </source>
</evidence>
<dbReference type="InterPro" id="IPR036691">
    <property type="entry name" value="Endo/exonu/phosph_ase_sf"/>
</dbReference>
<accession>A0A4P7VRX4</accession>
<dbReference type="EMBL" id="CP039393">
    <property type="protein sequence ID" value="QCD37102.1"/>
    <property type="molecule type" value="Genomic_DNA"/>
</dbReference>
<dbReference type="InterPro" id="IPR005135">
    <property type="entry name" value="Endo/exonuclease/phosphatase"/>
</dbReference>